<dbReference type="AlphaFoldDB" id="A0A165X4H1"/>
<protein>
    <submittedName>
        <fullName evidence="1">Uncharacterized protein</fullName>
    </submittedName>
</protein>
<organism evidence="1 2">
    <name type="scientific">Sistotremastrum suecicum HHB10207 ss-3</name>
    <dbReference type="NCBI Taxonomy" id="1314776"/>
    <lineage>
        <taxon>Eukaryota</taxon>
        <taxon>Fungi</taxon>
        <taxon>Dikarya</taxon>
        <taxon>Basidiomycota</taxon>
        <taxon>Agaricomycotina</taxon>
        <taxon>Agaricomycetes</taxon>
        <taxon>Sistotremastrales</taxon>
        <taxon>Sistotremastraceae</taxon>
        <taxon>Sistotremastrum</taxon>
    </lineage>
</organism>
<proteinExistence type="predicted"/>
<keyword evidence="2" id="KW-1185">Reference proteome</keyword>
<sequence length="223" mass="25540">MSLNFYLIRNLPFASYNHPNPPADIHLLSATDPPPSPVINPDTLTLGRPNVADICCSYILSAPYLSWLDHSVDAVRSSAVCAEFHYLMADAPSPEWITDRRNLKRGPVSLREDIRQSLLKAQQVILEAAALMLEVAHRRSWRKLYFSSLPVYVPEVPSSFVSYKEITAWLHLTCAKTRLYLAWFEWFHQTYASQKPDLPSHFPPTSRFYSRSRRDQTSKMGCV</sequence>
<evidence type="ECO:0000313" key="2">
    <source>
        <dbReference type="Proteomes" id="UP000076798"/>
    </source>
</evidence>
<accession>A0A165X4H1</accession>
<reference evidence="1 2" key="1">
    <citation type="journal article" date="2016" name="Mol. Biol. Evol.">
        <title>Comparative Genomics of Early-Diverging Mushroom-Forming Fungi Provides Insights into the Origins of Lignocellulose Decay Capabilities.</title>
        <authorList>
            <person name="Nagy L.G."/>
            <person name="Riley R."/>
            <person name="Tritt A."/>
            <person name="Adam C."/>
            <person name="Daum C."/>
            <person name="Floudas D."/>
            <person name="Sun H."/>
            <person name="Yadav J.S."/>
            <person name="Pangilinan J."/>
            <person name="Larsson K.H."/>
            <person name="Matsuura K."/>
            <person name="Barry K."/>
            <person name="Labutti K."/>
            <person name="Kuo R."/>
            <person name="Ohm R.A."/>
            <person name="Bhattacharya S.S."/>
            <person name="Shirouzu T."/>
            <person name="Yoshinaga Y."/>
            <person name="Martin F.M."/>
            <person name="Grigoriev I.V."/>
            <person name="Hibbett D.S."/>
        </authorList>
    </citation>
    <scope>NUCLEOTIDE SEQUENCE [LARGE SCALE GENOMIC DNA]</scope>
    <source>
        <strain evidence="1 2">HHB10207 ss-3</strain>
    </source>
</reference>
<dbReference type="Proteomes" id="UP000076798">
    <property type="component" value="Unassembled WGS sequence"/>
</dbReference>
<evidence type="ECO:0000313" key="1">
    <source>
        <dbReference type="EMBL" id="KZT31817.1"/>
    </source>
</evidence>
<name>A0A165X4H1_9AGAM</name>
<dbReference type="EMBL" id="KV428453">
    <property type="protein sequence ID" value="KZT31817.1"/>
    <property type="molecule type" value="Genomic_DNA"/>
</dbReference>
<gene>
    <name evidence="1" type="ORF">SISSUDRAFT_1067439</name>
</gene>